<dbReference type="EMBL" id="QCYY01000631">
    <property type="protein sequence ID" value="ROT83875.1"/>
    <property type="molecule type" value="Genomic_DNA"/>
</dbReference>
<feature type="compositionally biased region" description="Low complexity" evidence="1">
    <location>
        <begin position="35"/>
        <end position="47"/>
    </location>
</feature>
<feature type="region of interest" description="Disordered" evidence="1">
    <location>
        <begin position="123"/>
        <end position="182"/>
    </location>
</feature>
<feature type="region of interest" description="Disordered" evidence="1">
    <location>
        <begin position="93"/>
        <end position="112"/>
    </location>
</feature>
<reference evidence="2 3" key="2">
    <citation type="submission" date="2019-01" db="EMBL/GenBank/DDBJ databases">
        <title>The decoding of complex shrimp genome reveals the adaptation for benthos swimmer, frequently molting mechanism and breeding impact on genome.</title>
        <authorList>
            <person name="Sun Y."/>
            <person name="Gao Y."/>
            <person name="Yu Y."/>
        </authorList>
    </citation>
    <scope>NUCLEOTIDE SEQUENCE [LARGE SCALE GENOMIC DNA]</scope>
    <source>
        <tissue evidence="2">Muscle</tissue>
    </source>
</reference>
<name>A0A3R7T0A9_PENVA</name>
<evidence type="ECO:0000313" key="3">
    <source>
        <dbReference type="Proteomes" id="UP000283509"/>
    </source>
</evidence>
<dbReference type="AlphaFoldDB" id="A0A3R7T0A9"/>
<evidence type="ECO:0000256" key="1">
    <source>
        <dbReference type="SAM" id="MobiDB-lite"/>
    </source>
</evidence>
<feature type="compositionally biased region" description="Low complexity" evidence="1">
    <location>
        <begin position="215"/>
        <end position="231"/>
    </location>
</feature>
<feature type="region of interest" description="Disordered" evidence="1">
    <location>
        <begin position="242"/>
        <end position="270"/>
    </location>
</feature>
<feature type="compositionally biased region" description="Low complexity" evidence="1">
    <location>
        <begin position="420"/>
        <end position="443"/>
    </location>
</feature>
<feature type="region of interest" description="Disordered" evidence="1">
    <location>
        <begin position="351"/>
        <end position="489"/>
    </location>
</feature>
<dbReference type="OrthoDB" id="6368632at2759"/>
<accession>A0A3R7T0A9</accession>
<dbReference type="Proteomes" id="UP000283509">
    <property type="component" value="Unassembled WGS sequence"/>
</dbReference>
<feature type="compositionally biased region" description="Polar residues" evidence="1">
    <location>
        <begin position="101"/>
        <end position="110"/>
    </location>
</feature>
<feature type="compositionally biased region" description="Polar residues" evidence="1">
    <location>
        <begin position="376"/>
        <end position="389"/>
    </location>
</feature>
<keyword evidence="3" id="KW-1185">Reference proteome</keyword>
<feature type="compositionally biased region" description="Low complexity" evidence="1">
    <location>
        <begin position="351"/>
        <end position="368"/>
    </location>
</feature>
<protein>
    <submittedName>
        <fullName evidence="2">Uncharacterized protein</fullName>
    </submittedName>
</protein>
<comment type="caution">
    <text evidence="2">The sequence shown here is derived from an EMBL/GenBank/DDBJ whole genome shotgun (WGS) entry which is preliminary data.</text>
</comment>
<feature type="region of interest" description="Disordered" evidence="1">
    <location>
        <begin position="213"/>
        <end position="232"/>
    </location>
</feature>
<feature type="compositionally biased region" description="Polar residues" evidence="1">
    <location>
        <begin position="252"/>
        <end position="269"/>
    </location>
</feature>
<feature type="region of interest" description="Disordered" evidence="1">
    <location>
        <begin position="293"/>
        <end position="313"/>
    </location>
</feature>
<sequence>MTSAPPPIVSSQEKKVLGMSVEGMVLHTLKTLESTSTSGITPTSTTSMDWVSEPHESTRGQASKVYTPLLLLPLRACSWKSCTSRSSWTSHSSEVWRARSRTSSSETDASTLRKRRRVNLTLDFAEACPEEPPLSPASQEDLRRTSATPSRANSEDAQLKLHHRKVSTPGSALSQPGSGGRRLRDTLAAISTTDVSVTLQQLLPARLRAAESHNSISSSSKGTTPSSSPSIFQKRSFRFSSLHKKRSKSVHDQINSSGSTPNISQSRNDLASCEEDIVAFQRQLQNLPSYELMDAPDLQTPPPFRQRSRSVPRVTFESMSTLLVPRPTPIGRSPTTTGADFNTGLLSTHLTLPPSPHLSPTTHLSPHHFPVPHLSPSRSAHNIASSTPLHSPGMASPHNLASPASSHVSQGSPRPSSPFLSPGSPYSPHSLSSPRLRSPALSPITPPRFPPTLAGNVDDAPLSALPSSLQAGGEDLRGVASSRSSSVTPTRYRRFDSPVYIVVDIPAVHRAVLQCVEEWLQSGGVQVEGNPTVARELSEFLTRVAQCGAPTSSGATTCDPTGTSRWVGTPCGDGERGDGGDVG</sequence>
<gene>
    <name evidence="2" type="ORF">C7M84_022957</name>
</gene>
<feature type="region of interest" description="Disordered" evidence="1">
    <location>
        <begin position="325"/>
        <end position="344"/>
    </location>
</feature>
<proteinExistence type="predicted"/>
<organism evidence="2 3">
    <name type="scientific">Penaeus vannamei</name>
    <name type="common">Whiteleg shrimp</name>
    <name type="synonym">Litopenaeus vannamei</name>
    <dbReference type="NCBI Taxonomy" id="6689"/>
    <lineage>
        <taxon>Eukaryota</taxon>
        <taxon>Metazoa</taxon>
        <taxon>Ecdysozoa</taxon>
        <taxon>Arthropoda</taxon>
        <taxon>Crustacea</taxon>
        <taxon>Multicrustacea</taxon>
        <taxon>Malacostraca</taxon>
        <taxon>Eumalacostraca</taxon>
        <taxon>Eucarida</taxon>
        <taxon>Decapoda</taxon>
        <taxon>Dendrobranchiata</taxon>
        <taxon>Penaeoidea</taxon>
        <taxon>Penaeidae</taxon>
        <taxon>Penaeus</taxon>
    </lineage>
</organism>
<feature type="compositionally biased region" description="Polar residues" evidence="1">
    <location>
        <begin position="402"/>
        <end position="414"/>
    </location>
</feature>
<feature type="region of interest" description="Disordered" evidence="1">
    <location>
        <begin position="35"/>
        <end position="59"/>
    </location>
</feature>
<reference evidence="2 3" key="1">
    <citation type="submission" date="2018-04" db="EMBL/GenBank/DDBJ databases">
        <authorList>
            <person name="Zhang X."/>
            <person name="Yuan J."/>
            <person name="Li F."/>
            <person name="Xiang J."/>
        </authorList>
    </citation>
    <scope>NUCLEOTIDE SEQUENCE [LARGE SCALE GENOMIC DNA]</scope>
    <source>
        <tissue evidence="2">Muscle</tissue>
    </source>
</reference>
<evidence type="ECO:0000313" key="2">
    <source>
        <dbReference type="EMBL" id="ROT83875.1"/>
    </source>
</evidence>